<dbReference type="GO" id="GO:0061511">
    <property type="term" value="P:centriole elongation"/>
    <property type="evidence" value="ECO:0000318"/>
    <property type="project" value="GO_Central"/>
</dbReference>
<name>B3RXE1_TRIAD</name>
<feature type="region of interest" description="Disordered" evidence="1">
    <location>
        <begin position="384"/>
        <end position="415"/>
    </location>
</feature>
<feature type="compositionally biased region" description="Polar residues" evidence="1">
    <location>
        <begin position="163"/>
        <end position="185"/>
    </location>
</feature>
<keyword evidence="4" id="KW-1185">Reference proteome</keyword>
<dbReference type="Proteomes" id="UP000009022">
    <property type="component" value="Unassembled WGS sequence"/>
</dbReference>
<dbReference type="GO" id="GO:0005815">
    <property type="term" value="C:microtubule organizing center"/>
    <property type="evidence" value="ECO:0000318"/>
    <property type="project" value="GO_Central"/>
</dbReference>
<feature type="compositionally biased region" description="Polar residues" evidence="1">
    <location>
        <begin position="589"/>
        <end position="614"/>
    </location>
</feature>
<dbReference type="EMBL" id="DS985245">
    <property type="protein sequence ID" value="EDV24849.1"/>
    <property type="molecule type" value="Genomic_DNA"/>
</dbReference>
<dbReference type="Pfam" id="PF25339">
    <property type="entry name" value="C2_C2CD3_N"/>
    <property type="match status" value="1"/>
</dbReference>
<feature type="compositionally biased region" description="Polar residues" evidence="1">
    <location>
        <begin position="2101"/>
        <end position="2113"/>
    </location>
</feature>
<feature type="compositionally biased region" description="Basic and acidic residues" evidence="1">
    <location>
        <begin position="1775"/>
        <end position="1790"/>
    </location>
</feature>
<dbReference type="InterPro" id="IPR057537">
    <property type="entry name" value="C2_C2CD3_N"/>
</dbReference>
<dbReference type="CDD" id="cd00030">
    <property type="entry name" value="C2"/>
    <property type="match status" value="2"/>
</dbReference>
<sequence length="2360" mass="265833">MVKRENSKPIQVYTSLPPKVVGYIRFTLTVDIKEIVYATSSFPEAIYVGVKWWGEDGKGALFRSSPSKNKKTAIIKQCAKYPVKAGLKQLLTYLNDMQYLMLDILSSPSMRRIGVVRLDNINHISPNNPINGLFAIRDIEGTELGQLKMSINLKRIDSNFALSDTSSKTNSKTETFKGSVTSMQKKPNVDKDDQKISFPDDHYLDDNTNFSSQIPNDDHHHNTESQQQITDVETDILESLLHRGTELRKKMITSIANDIELLGDYSKELTDKIADSSYDNSTRSKDRVQDNDPNIYAVKPSNHLETLLHSGNRREFKSSNQENDEATLLKFVTGNNVINAEDLKLESITDSEDGMDNQSLSDLSDPVRDNEVLHSLFYYNDEQDSGSLSSLSLLSDENPDNTNSGLQIEAQRDDKNEDITLEGMDVKLQRTESVDSLVETDSNTVKIQDDITINATKYHNVADVTSARVVIQKLILDKNFLSTTGVINHRQFFIEYQFPVTTINKADDTIIGELERSASKNVKEGDMSLQASLPVFMETVDDVHKLDKTKLPSLGSLEVQVALKTDTTKPILPKRAKFVKVYPDVTRSPELSSSESNRNNDPLSTKQAPKLTTNEIKDGKNPTRAPIRTPFQGNETLTLQMYVNVRHGKITLPYLSADANDINKTSRAEKPSTYVKINSVLSAESCAESNILWSTLTPRYDLQHVFPFTITRTSVETFQDNFLFVEVWEKERGRQEDNLLGIVKIPLDCIRQSIIDPKTTNILLKSKHPIIVCNEDSMVVSPFTGKQCGCIMVLVAFGTAAQIESLQVGRHQNQHPSRRRDIPTIRSTISNNINMGSFITDPKNVQQMIGSDEDYLNHEFEVIIERIHGSVMNDTLWGETDCFIQYHFPNQDVQLGSYGPLTLTTHRSPTTLYVPNASFQHLVKHNYMLPESIPLQKQLMKAFGSPYKDDGATVAFELWRRFYYPNVRDQLVAKAKLPLAKVNAMAIMGRQYNDGEILKLSLPLQPDIDAEQSTAGYVDISMRYICKPVKKNITPDLNNSSLVAISLELGRATGLKAAARYISEQHPDIKNVVTLGVSSYATISLSFLDEKKKRRTRTVANSFAPNFSCQVDFTLPVAYHFNEGRNISLAELLETSEILIELWHRRPKSAYEVILPDKLKDETLDDIRLGYVAVPLIKLISTSKGITGWFPVWASRSEIDAADAKQDLTAKQFADSSQRSVLGGLEVKATFIDVSYHDKVIMTAKGMGWYPTRFTEVDFTSISSVMDNGKGSKFRFITVNIMNAWIPISLIKFKHNSSKFRCYARYKFYKEPAVTTPALSWRQHVDRNGTPFMIFEFENERKFRCQLSPSLKWYLMEEVLEVQLWVDTGTKSQWLGSSYLDYPLDDDNSLHSSHVHWWLLKPDTSDMCGSFIRGNVVISHTEHKSNPLKLLESDNEIDRPLHSETDIITNADETVSISSISDDSNPVINGKFDYDLEVTIEEAVHLNLQSPDQSIYVSFTVPGSTNLLKSSVIPVSQAVNWNSVHKISCDLNEIINHTLNIDIYACDVVMKGKKRQIGSKIGTANIDLSGLRFGFLRINGWYHILNVRQQSVGQIKVDVNPNLSALPREAMKQLSRRFFDGSKKYYDDGKIASSMTVDNYLVSETYSTSSTVTTTSIQSWDYVKKTMGDLETTINKLLRGDQIRNSATIENIHHYINNNEVRNTLNNLFKVGHRQQIDSTSDKSSYPPNSDPDNTDSMPALISNSDNGQVNTRGNVETINFRQDQQTVAIAEDEQERRTTESLHSSDGRRTSKKYSSKESLGPYYYDFGSSDNSTIDSKLNGIASVRNEKPRNQNVGRPIDNDAKQFILNNKDSVSPANDQFTSAKVDLGNRKLLIEEITDDCRSQDGDDYLNEEISDCSVTDLDLTAIVPNYITDGISTNRRSSGSNSDLKGGVNPLHENFEVNSCQTESISTDGIHEHQHDIVSEHNKIISVIEESSFDQHGLPVFIEQSKHADDFLAESNKSSSLVEDTIDNNGRSVAVASATESQSNALVSSVTDKDINLTDVSEVLKYNLEPDAYSSEGELTKADQKSIYDRLNNDQSSKNDSNTKCDRNSEENLRNVSVPPSENETNVETEIWNESNPDIYDNTNVFDLRYNANIPKVISRAEGTNTTVDCAGIEGNDKVIESISSLRELRQNASFFDTSVRRTESNQEKDNALVNRSYSIETSNTKISSTMEYESNDRGVTVIERRRSDTARESTKSGSRKDNKENQAGLDYAATKQELSFFMSPAVFQQSLHVLQEKLDQDSEMRHKMAEHKRAIIRQKLEEEKSNSDVSEMSQSTPLVKRVMEHNDVRFNLSARETKRIAKIFASRHTDSK</sequence>
<feature type="region of interest" description="Disordered" evidence="1">
    <location>
        <begin position="2309"/>
        <end position="2328"/>
    </location>
</feature>
<feature type="region of interest" description="Disordered" evidence="1">
    <location>
        <begin position="587"/>
        <end position="630"/>
    </location>
</feature>
<dbReference type="CDD" id="cd08683">
    <property type="entry name" value="C2_C2cd3"/>
    <property type="match status" value="1"/>
</dbReference>
<dbReference type="InterPro" id="IPR000008">
    <property type="entry name" value="C2_dom"/>
</dbReference>
<feature type="compositionally biased region" description="Low complexity" evidence="1">
    <location>
        <begin position="385"/>
        <end position="395"/>
    </location>
</feature>
<dbReference type="SMART" id="SM00239">
    <property type="entry name" value="C2"/>
    <property type="match status" value="3"/>
</dbReference>
<dbReference type="GeneID" id="6753509"/>
<dbReference type="Pfam" id="PF00168">
    <property type="entry name" value="C2"/>
    <property type="match status" value="3"/>
</dbReference>
<dbReference type="STRING" id="10228.B3RXE1"/>
<dbReference type="eggNOG" id="ENOG502QRQ8">
    <property type="taxonomic scope" value="Eukaryota"/>
</dbReference>
<feature type="domain" description="C2" evidence="2">
    <location>
        <begin position="1454"/>
        <end position="1582"/>
    </location>
</feature>
<dbReference type="PANTHER" id="PTHR21254">
    <property type="entry name" value="C2 DOMAIN-CONTAINING PROTEIN 3"/>
    <property type="match status" value="1"/>
</dbReference>
<feature type="compositionally biased region" description="Polar residues" evidence="1">
    <location>
        <begin position="1717"/>
        <end position="1768"/>
    </location>
</feature>
<feature type="compositionally biased region" description="Polar residues" evidence="1">
    <location>
        <begin position="2315"/>
        <end position="2325"/>
    </location>
</feature>
<dbReference type="PROSITE" id="PS50004">
    <property type="entry name" value="C2"/>
    <property type="match status" value="3"/>
</dbReference>
<feature type="region of interest" description="Disordered" evidence="1">
    <location>
        <begin position="2078"/>
        <end position="2113"/>
    </location>
</feature>
<protein>
    <recommendedName>
        <fullName evidence="2">C2 domain-containing protein</fullName>
    </recommendedName>
</protein>
<feature type="compositionally biased region" description="Polar residues" evidence="1">
    <location>
        <begin position="206"/>
        <end position="215"/>
    </location>
</feature>
<evidence type="ECO:0000259" key="2">
    <source>
        <dbReference type="PROSITE" id="PS50004"/>
    </source>
</evidence>
<feature type="compositionally biased region" description="Basic and acidic residues" evidence="1">
    <location>
        <begin position="2232"/>
        <end position="2252"/>
    </location>
</feature>
<evidence type="ECO:0000256" key="1">
    <source>
        <dbReference type="SAM" id="MobiDB-lite"/>
    </source>
</evidence>
<dbReference type="InParanoid" id="B3RXE1"/>
<proteinExistence type="predicted"/>
<dbReference type="GO" id="GO:0071539">
    <property type="term" value="P:protein localization to centrosome"/>
    <property type="evidence" value="ECO:0000318"/>
    <property type="project" value="GO_Central"/>
</dbReference>
<dbReference type="InterPro" id="IPR037775">
    <property type="entry name" value="C2_C2CD3"/>
</dbReference>
<dbReference type="KEGG" id="tad:TRIADDRAFT_56176"/>
<dbReference type="InterPro" id="IPR035892">
    <property type="entry name" value="C2_domain_sf"/>
</dbReference>
<feature type="region of interest" description="Disordered" evidence="1">
    <location>
        <begin position="1716"/>
        <end position="1800"/>
    </location>
</feature>
<dbReference type="PANTHER" id="PTHR21254:SF1">
    <property type="entry name" value="C2 DOMAIN-CONTAINING PROTEIN 3"/>
    <property type="match status" value="1"/>
</dbReference>
<feature type="compositionally biased region" description="Basic and acidic residues" evidence="1">
    <location>
        <begin position="187"/>
        <end position="205"/>
    </location>
</feature>
<feature type="compositionally biased region" description="Basic and acidic residues" evidence="1">
    <location>
        <begin position="2088"/>
        <end position="2100"/>
    </location>
</feature>
<dbReference type="RefSeq" id="XP_002112739.1">
    <property type="nucleotide sequence ID" value="XM_002112703.1"/>
</dbReference>
<reference evidence="3 4" key="1">
    <citation type="journal article" date="2008" name="Nature">
        <title>The Trichoplax genome and the nature of placozoans.</title>
        <authorList>
            <person name="Srivastava M."/>
            <person name="Begovic E."/>
            <person name="Chapman J."/>
            <person name="Putnam N.H."/>
            <person name="Hellsten U."/>
            <person name="Kawashima T."/>
            <person name="Kuo A."/>
            <person name="Mitros T."/>
            <person name="Salamov A."/>
            <person name="Carpenter M.L."/>
            <person name="Signorovitch A.Y."/>
            <person name="Moreno M.A."/>
            <person name="Kamm K."/>
            <person name="Grimwood J."/>
            <person name="Schmutz J."/>
            <person name="Shapiro H."/>
            <person name="Grigoriev I.V."/>
            <person name="Buss L.W."/>
            <person name="Schierwater B."/>
            <person name="Dellaporta S.L."/>
            <person name="Rokhsar D.S."/>
        </authorList>
    </citation>
    <scope>NUCLEOTIDE SEQUENCE [LARGE SCALE GENOMIC DNA]</scope>
    <source>
        <strain evidence="3 4">Grell-BS-1999</strain>
    </source>
</reference>
<feature type="region of interest" description="Disordered" evidence="1">
    <location>
        <begin position="163"/>
        <end position="228"/>
    </location>
</feature>
<evidence type="ECO:0000313" key="4">
    <source>
        <dbReference type="Proteomes" id="UP000009022"/>
    </source>
</evidence>
<feature type="region of interest" description="Disordered" evidence="1">
    <location>
        <begin position="2232"/>
        <end position="2255"/>
    </location>
</feature>
<feature type="domain" description="C2" evidence="2">
    <location>
        <begin position="631"/>
        <end position="763"/>
    </location>
</feature>
<feature type="domain" description="C2" evidence="2">
    <location>
        <begin position="1025"/>
        <end position="1190"/>
    </location>
</feature>
<dbReference type="SUPFAM" id="SSF49562">
    <property type="entry name" value="C2 domain (Calcium/lipid-binding domain, CaLB)"/>
    <property type="match status" value="2"/>
</dbReference>
<dbReference type="GO" id="GO:0034451">
    <property type="term" value="C:centriolar satellite"/>
    <property type="evidence" value="ECO:0000318"/>
    <property type="project" value="GO_Central"/>
</dbReference>
<dbReference type="Gene3D" id="2.60.40.150">
    <property type="entry name" value="C2 domain"/>
    <property type="match status" value="2"/>
</dbReference>
<dbReference type="PhylomeDB" id="B3RXE1"/>
<dbReference type="OMA" id="CYMPVVD"/>
<evidence type="ECO:0000313" key="3">
    <source>
        <dbReference type="EMBL" id="EDV24849.1"/>
    </source>
</evidence>
<dbReference type="HOGENOM" id="CLU_229599_0_0_1"/>
<dbReference type="CTD" id="6753509"/>
<dbReference type="GO" id="GO:0060271">
    <property type="term" value="P:cilium assembly"/>
    <property type="evidence" value="ECO:0000318"/>
    <property type="project" value="GO_Central"/>
</dbReference>
<dbReference type="GO" id="GO:0005814">
    <property type="term" value="C:centriole"/>
    <property type="evidence" value="ECO:0000318"/>
    <property type="project" value="GO_Central"/>
</dbReference>
<accession>B3RXE1</accession>
<gene>
    <name evidence="3" type="ORF">TRIADDRAFT_56176</name>
</gene>
<dbReference type="OrthoDB" id="79771at2759"/>
<organism evidence="3 4">
    <name type="scientific">Trichoplax adhaerens</name>
    <name type="common">Trichoplax reptans</name>
    <dbReference type="NCBI Taxonomy" id="10228"/>
    <lineage>
        <taxon>Eukaryota</taxon>
        <taxon>Metazoa</taxon>
        <taxon>Placozoa</taxon>
        <taxon>Uniplacotomia</taxon>
        <taxon>Trichoplacea</taxon>
        <taxon>Trichoplacidae</taxon>
        <taxon>Trichoplax</taxon>
    </lineage>
</organism>